<organism evidence="1 2">
    <name type="scientific">Shewanella submarina</name>
    <dbReference type="NCBI Taxonomy" id="2016376"/>
    <lineage>
        <taxon>Bacteria</taxon>
        <taxon>Pseudomonadati</taxon>
        <taxon>Pseudomonadota</taxon>
        <taxon>Gammaproteobacteria</taxon>
        <taxon>Alteromonadales</taxon>
        <taxon>Shewanellaceae</taxon>
        <taxon>Shewanella</taxon>
    </lineage>
</organism>
<proteinExistence type="predicted"/>
<sequence>MKYLALVLSLSLLLPGCSQDRQTEIVEFKAQAGDSAKYWMKTKSNIKLEGLDVEQASLALLHYQIDKVDDKILKFSVVPELMQLSGNRNNFHSARPNDRQQELRQLMSAGFDITLSSKTGELISFSGKNAELWQQVVEKSGDAFVDSMKNSLNSPGFVRQIPAKVGEILPLTEVGIHATELEVVEVTDAQLTLQINSANEQTKLYGKVILNRDNGWIEKLALANVMPMEAMGMQGTARHNILMQRLNSEELTSFITDLEPLVASDYWFDMEQADQAITEYVEPTAEELFKFTQGELLDNGNTFFTKLLLTDGQITPAGEIWFKDIRASSSQQPGLEVQLMPTLPSFIFPSEDGAVLEQEFLPLGWLAKGELDKIDKITATALYQPAQLKTYSFDWSPDKTVTHQMGKLALTITPLAGTTDKFAMDIYPGGNEFLLPIFGGLKGKVQYVAPNVGPEWLTYDDKFTTSLNQSRILLNVTNDADTVTFYINELASEPAFEQKLEWNLK</sequence>
<reference evidence="2" key="1">
    <citation type="journal article" date="2019" name="Int. J. Syst. Evol. Microbiol.">
        <title>The Global Catalogue of Microorganisms (GCM) 10K type strain sequencing project: providing services to taxonomists for standard genome sequencing and annotation.</title>
        <authorList>
            <consortium name="The Broad Institute Genomics Platform"/>
            <consortium name="The Broad Institute Genome Sequencing Center for Infectious Disease"/>
            <person name="Wu L."/>
            <person name="Ma J."/>
        </authorList>
    </citation>
    <scope>NUCLEOTIDE SEQUENCE [LARGE SCALE GENOMIC DNA]</scope>
    <source>
        <strain evidence="2">KCTC 52277</strain>
    </source>
</reference>
<protein>
    <recommendedName>
        <fullName evidence="3">DUF945 domain-containing protein</fullName>
    </recommendedName>
</protein>
<name>A0ABV7GB88_9GAMM</name>
<evidence type="ECO:0000313" key="1">
    <source>
        <dbReference type="EMBL" id="MFC3137589.1"/>
    </source>
</evidence>
<evidence type="ECO:0008006" key="3">
    <source>
        <dbReference type="Google" id="ProtNLM"/>
    </source>
</evidence>
<gene>
    <name evidence="1" type="ORF">ACFOE0_05220</name>
</gene>
<dbReference type="EMBL" id="JBHRTD010000006">
    <property type="protein sequence ID" value="MFC3137589.1"/>
    <property type="molecule type" value="Genomic_DNA"/>
</dbReference>
<accession>A0ABV7GB88</accession>
<dbReference type="RefSeq" id="WP_248935152.1">
    <property type="nucleotide sequence ID" value="NZ_JAKILF010000002.1"/>
</dbReference>
<dbReference type="Proteomes" id="UP001595621">
    <property type="component" value="Unassembled WGS sequence"/>
</dbReference>
<keyword evidence="2" id="KW-1185">Reference proteome</keyword>
<comment type="caution">
    <text evidence="1">The sequence shown here is derived from an EMBL/GenBank/DDBJ whole genome shotgun (WGS) entry which is preliminary data.</text>
</comment>
<evidence type="ECO:0000313" key="2">
    <source>
        <dbReference type="Proteomes" id="UP001595621"/>
    </source>
</evidence>